<dbReference type="WBParaSite" id="JU765_v2.g18635.t1">
    <property type="protein sequence ID" value="JU765_v2.g18635.t1"/>
    <property type="gene ID" value="JU765_v2.g18635"/>
</dbReference>
<protein>
    <submittedName>
        <fullName evidence="2">Uncharacterized protein</fullName>
    </submittedName>
</protein>
<organism evidence="1 2">
    <name type="scientific">Panagrolaimus sp. JU765</name>
    <dbReference type="NCBI Taxonomy" id="591449"/>
    <lineage>
        <taxon>Eukaryota</taxon>
        <taxon>Metazoa</taxon>
        <taxon>Ecdysozoa</taxon>
        <taxon>Nematoda</taxon>
        <taxon>Chromadorea</taxon>
        <taxon>Rhabditida</taxon>
        <taxon>Tylenchina</taxon>
        <taxon>Panagrolaimomorpha</taxon>
        <taxon>Panagrolaimoidea</taxon>
        <taxon>Panagrolaimidae</taxon>
        <taxon>Panagrolaimus</taxon>
    </lineage>
</organism>
<name>A0AC34QRE4_9BILA</name>
<dbReference type="Proteomes" id="UP000887576">
    <property type="component" value="Unplaced"/>
</dbReference>
<evidence type="ECO:0000313" key="2">
    <source>
        <dbReference type="WBParaSite" id="JU765_v2.g18635.t1"/>
    </source>
</evidence>
<accession>A0AC34QRE4</accession>
<proteinExistence type="predicted"/>
<sequence>MVPTAAVVENATEAAPAETTTTPAPAETKAVISSIDKWYQVYQEPLIVEIDRSNCSRGAKQSCLCYGISEEFSGKPIDSKSINVCGRGFGLICSNVKYSGRLHVFLEGELASYSTAQHVEIPSFEVIGQAVGEKEHVGHLIYLRSSDDCAKITIQNVLETPRDIVPDAKDCPCNCKAKKRVKDEF</sequence>
<evidence type="ECO:0000313" key="1">
    <source>
        <dbReference type="Proteomes" id="UP000887576"/>
    </source>
</evidence>
<reference evidence="2" key="1">
    <citation type="submission" date="2022-11" db="UniProtKB">
        <authorList>
            <consortium name="WormBaseParasite"/>
        </authorList>
    </citation>
    <scope>IDENTIFICATION</scope>
</reference>